<dbReference type="HOGENOM" id="CLU_054590_7_0_7"/>
<dbReference type="InterPro" id="IPR002925">
    <property type="entry name" value="Dienelactn_hydro"/>
</dbReference>
<dbReference type="EMBL" id="AZHW01000259">
    <property type="protein sequence ID" value="ETX01209.1"/>
    <property type="molecule type" value="Genomic_DNA"/>
</dbReference>
<evidence type="ECO:0000313" key="3">
    <source>
        <dbReference type="Proteomes" id="UP000019141"/>
    </source>
</evidence>
<accession>W4LT31</accession>
<dbReference type="Proteomes" id="UP000019141">
    <property type="component" value="Unassembled WGS sequence"/>
</dbReference>
<dbReference type="SUPFAM" id="SSF53474">
    <property type="entry name" value="alpha/beta-Hydrolases"/>
    <property type="match status" value="1"/>
</dbReference>
<gene>
    <name evidence="2" type="ORF">ETSY1_08230</name>
</gene>
<evidence type="ECO:0000259" key="1">
    <source>
        <dbReference type="Pfam" id="PF01738"/>
    </source>
</evidence>
<sequence length="247" mass="26823">MYLPEIQSSMIQYNSADGTAINAHFSRPTAAGTYPGVVVIMEAFGLNDHIKDVANRFSQNGFLAIAPDMYTREGAPDESNMDSVIKTMFSVPDSQAMADLDSAALYLKGQSDSNGKVGAIGFCSGGRYTLMIGCNSTNVDACVDSAGGFIIQDEHTAQRPVSPIDMVPNLNCPLLALFGEEDPNPSPAHAERLKTELDQHGKTYEFVMYQNAGHAFFADYRPSYRAAAAQDMWHRVLGFYGKHLSSS</sequence>
<reference evidence="2 3" key="1">
    <citation type="journal article" date="2014" name="Nature">
        <title>An environmental bacterial taxon with a large and distinct metabolic repertoire.</title>
        <authorList>
            <person name="Wilson M.C."/>
            <person name="Mori T."/>
            <person name="Ruckert C."/>
            <person name="Uria A.R."/>
            <person name="Helf M.J."/>
            <person name="Takada K."/>
            <person name="Gernert C."/>
            <person name="Steffens U.A."/>
            <person name="Heycke N."/>
            <person name="Schmitt S."/>
            <person name="Rinke C."/>
            <person name="Helfrich E.J."/>
            <person name="Brachmann A.O."/>
            <person name="Gurgui C."/>
            <person name="Wakimoto T."/>
            <person name="Kracht M."/>
            <person name="Crusemann M."/>
            <person name="Hentschel U."/>
            <person name="Abe I."/>
            <person name="Matsunaga S."/>
            <person name="Kalinowski J."/>
            <person name="Takeyama H."/>
            <person name="Piel J."/>
        </authorList>
    </citation>
    <scope>NUCLEOTIDE SEQUENCE [LARGE SCALE GENOMIC DNA]</scope>
    <source>
        <strain evidence="3">TSY1</strain>
    </source>
</reference>
<dbReference type="AlphaFoldDB" id="W4LT31"/>
<feature type="domain" description="Dienelactone hydrolase" evidence="1">
    <location>
        <begin position="22"/>
        <end position="243"/>
    </location>
</feature>
<keyword evidence="3" id="KW-1185">Reference proteome</keyword>
<dbReference type="PATRIC" id="fig|1429438.4.peg.1747"/>
<dbReference type="PANTHER" id="PTHR46623">
    <property type="entry name" value="CARBOXYMETHYLENEBUTENOLIDASE-RELATED"/>
    <property type="match status" value="1"/>
</dbReference>
<organism evidence="2 3">
    <name type="scientific">Entotheonella factor</name>
    <dbReference type="NCBI Taxonomy" id="1429438"/>
    <lineage>
        <taxon>Bacteria</taxon>
        <taxon>Pseudomonadati</taxon>
        <taxon>Nitrospinota/Tectimicrobiota group</taxon>
        <taxon>Candidatus Tectimicrobiota</taxon>
        <taxon>Candidatus Entotheonellia</taxon>
        <taxon>Candidatus Entotheonellales</taxon>
        <taxon>Candidatus Entotheonellaceae</taxon>
        <taxon>Candidatus Entotheonella</taxon>
    </lineage>
</organism>
<protein>
    <recommendedName>
        <fullName evidence="1">Dienelactone hydrolase domain-containing protein</fullName>
    </recommendedName>
</protein>
<evidence type="ECO:0000313" key="2">
    <source>
        <dbReference type="EMBL" id="ETX01209.1"/>
    </source>
</evidence>
<dbReference type="Gene3D" id="3.40.50.1820">
    <property type="entry name" value="alpha/beta hydrolase"/>
    <property type="match status" value="1"/>
</dbReference>
<dbReference type="Pfam" id="PF01738">
    <property type="entry name" value="DLH"/>
    <property type="match status" value="1"/>
</dbReference>
<dbReference type="InterPro" id="IPR051049">
    <property type="entry name" value="Dienelactone_hydrolase-like"/>
</dbReference>
<name>W4LT31_ENTF1</name>
<dbReference type="InterPro" id="IPR029058">
    <property type="entry name" value="AB_hydrolase_fold"/>
</dbReference>
<dbReference type="GO" id="GO:0016787">
    <property type="term" value="F:hydrolase activity"/>
    <property type="evidence" value="ECO:0007669"/>
    <property type="project" value="InterPro"/>
</dbReference>
<dbReference type="PANTHER" id="PTHR46623:SF6">
    <property type="entry name" value="ALPHA_BETA-HYDROLASES SUPERFAMILY PROTEIN"/>
    <property type="match status" value="1"/>
</dbReference>
<proteinExistence type="predicted"/>
<comment type="caution">
    <text evidence="2">The sequence shown here is derived from an EMBL/GenBank/DDBJ whole genome shotgun (WGS) entry which is preliminary data.</text>
</comment>